<accession>A0A0F4GUM5</accession>
<dbReference type="GO" id="GO:0000287">
    <property type="term" value="F:magnesium ion binding"/>
    <property type="evidence" value="ECO:0007669"/>
    <property type="project" value="InterPro"/>
</dbReference>
<proteinExistence type="inferred from homology"/>
<dbReference type="NCBIfam" id="TIGR00169">
    <property type="entry name" value="leuB"/>
    <property type="match status" value="1"/>
</dbReference>
<keyword evidence="5 14" id="KW-0432">Leucine biosynthesis</keyword>
<dbReference type="InterPro" id="IPR004429">
    <property type="entry name" value="Isopropylmalate_DH"/>
</dbReference>
<feature type="domain" description="Isopropylmalate dehydrogenase-like" evidence="15">
    <location>
        <begin position="5"/>
        <end position="356"/>
    </location>
</feature>
<sequence length="365" mass="38744">MPTYNIVVFGGDHCGPEVAAEALKVLEVIDNSNADVHFNIQPHLLGGASIDAHGEPLTDEALAAAKAADAVILGAIGGPKWGTGKVRPEQGILRLRKEMGTYGNLRPCFFASESLVKTSPLKEEVCRGVNFNIVRELTGGIYFGERTEDDGSGYAVDTEPYSRAEIERVARLAGFLALAEDPPCPVWSLDKANVMATSRLWRKTVTDVFANEFPQLKIGHHLIDSAAMLMVKNPRALNGVIVTSNLFGDIISDEASVIPGSLGLLPSASLTASPDGKSKCNGIYEPIHGSAPDISGKGIVNPVAMILSLGMMCKYSLQQPELAKKIDEAVRNVIEKGINTADIGGSAKTAEVGDAIAKELEALLK</sequence>
<comment type="cofactor">
    <cofactor evidence="1">
        <name>Mn(2+)</name>
        <dbReference type="ChEBI" id="CHEBI:29035"/>
    </cofactor>
</comment>
<keyword evidence="11" id="KW-0464">Manganese</keyword>
<comment type="similarity">
    <text evidence="2 13">Belongs to the isocitrate and isopropylmalate dehydrogenases family.</text>
</comment>
<dbReference type="EMBL" id="LAFY01000295">
    <property type="protein sequence ID" value="KJY01097.1"/>
    <property type="molecule type" value="Genomic_DNA"/>
</dbReference>
<dbReference type="GO" id="GO:0005829">
    <property type="term" value="C:cytosol"/>
    <property type="evidence" value="ECO:0007669"/>
    <property type="project" value="EnsemblFungi"/>
</dbReference>
<evidence type="ECO:0000256" key="12">
    <source>
        <dbReference type="ARBA" id="ARBA00023304"/>
    </source>
</evidence>
<evidence type="ECO:0000256" key="11">
    <source>
        <dbReference type="ARBA" id="ARBA00023211"/>
    </source>
</evidence>
<dbReference type="EC" id="1.1.1.85" evidence="4 14"/>
<dbReference type="PANTHER" id="PTHR42979">
    <property type="entry name" value="3-ISOPROPYLMALATE DEHYDROGENASE"/>
    <property type="match status" value="1"/>
</dbReference>
<dbReference type="FunFam" id="3.40.718.10:FF:000006">
    <property type="entry name" value="3-isopropylmalate dehydrogenase"/>
    <property type="match status" value="1"/>
</dbReference>
<evidence type="ECO:0000256" key="14">
    <source>
        <dbReference type="RuleBase" id="RU004445"/>
    </source>
</evidence>
<dbReference type="GO" id="GO:0051287">
    <property type="term" value="F:NAD binding"/>
    <property type="evidence" value="ECO:0007669"/>
    <property type="project" value="InterPro"/>
</dbReference>
<evidence type="ECO:0000256" key="1">
    <source>
        <dbReference type="ARBA" id="ARBA00001936"/>
    </source>
</evidence>
<comment type="catalytic activity">
    <reaction evidence="14">
        <text>(2R,3S)-3-isopropylmalate + NAD(+) = 4-methyl-2-oxopentanoate + CO2 + NADH</text>
        <dbReference type="Rhea" id="RHEA:32271"/>
        <dbReference type="ChEBI" id="CHEBI:16526"/>
        <dbReference type="ChEBI" id="CHEBI:17865"/>
        <dbReference type="ChEBI" id="CHEBI:35121"/>
        <dbReference type="ChEBI" id="CHEBI:57540"/>
        <dbReference type="ChEBI" id="CHEBI:57945"/>
        <dbReference type="EC" id="1.1.1.85"/>
    </reaction>
</comment>
<comment type="subunit">
    <text evidence="3 14">Homodimer.</text>
</comment>
<keyword evidence="12 14" id="KW-0100">Branched-chain amino acid biosynthesis</keyword>
<keyword evidence="8" id="KW-0460">Magnesium</keyword>
<comment type="function">
    <text evidence="14">Catalyzes the oxidation of 3-carboxy-2-hydroxy-4-methylpentanoate (3-isopropylmalate) to 3-carboxy-4-methyl-2-oxopentanoate. The product decarboxylates to 4-methyl-2 oxopentanoate.</text>
</comment>
<evidence type="ECO:0000256" key="2">
    <source>
        <dbReference type="ARBA" id="ARBA00007769"/>
    </source>
</evidence>
<reference evidence="16 17" key="1">
    <citation type="submission" date="2015-03" db="EMBL/GenBank/DDBJ databases">
        <title>RNA-seq based gene annotation and comparative genomics of four Zymoseptoria species reveal species-specific pathogenicity related genes and transposable element activity.</title>
        <authorList>
            <person name="Grandaubert J."/>
            <person name="Bhattacharyya A."/>
            <person name="Stukenbrock E.H."/>
        </authorList>
    </citation>
    <scope>NUCLEOTIDE SEQUENCE [LARGE SCALE GENOMIC DNA]</scope>
    <source>
        <strain evidence="16 17">Zb18110</strain>
    </source>
</reference>
<evidence type="ECO:0000256" key="10">
    <source>
        <dbReference type="ARBA" id="ARBA00023027"/>
    </source>
</evidence>
<evidence type="ECO:0000256" key="5">
    <source>
        <dbReference type="ARBA" id="ARBA00022430"/>
    </source>
</evidence>
<organism evidence="16 17">
    <name type="scientific">Zymoseptoria brevis</name>
    <dbReference type="NCBI Taxonomy" id="1047168"/>
    <lineage>
        <taxon>Eukaryota</taxon>
        <taxon>Fungi</taxon>
        <taxon>Dikarya</taxon>
        <taxon>Ascomycota</taxon>
        <taxon>Pezizomycotina</taxon>
        <taxon>Dothideomycetes</taxon>
        <taxon>Dothideomycetidae</taxon>
        <taxon>Mycosphaerellales</taxon>
        <taxon>Mycosphaerellaceae</taxon>
        <taxon>Zymoseptoria</taxon>
    </lineage>
</organism>
<keyword evidence="9 13" id="KW-0560">Oxidoreductase</keyword>
<dbReference type="UniPathway" id="UPA00048">
    <property type="reaction ID" value="UER00072"/>
</dbReference>
<evidence type="ECO:0000256" key="9">
    <source>
        <dbReference type="ARBA" id="ARBA00023002"/>
    </source>
</evidence>
<comment type="caution">
    <text evidence="16">The sequence shown here is derived from an EMBL/GenBank/DDBJ whole genome shotgun (WGS) entry which is preliminary data.</text>
</comment>
<evidence type="ECO:0000256" key="8">
    <source>
        <dbReference type="ARBA" id="ARBA00022842"/>
    </source>
</evidence>
<evidence type="ECO:0000256" key="13">
    <source>
        <dbReference type="RuleBase" id="RU004443"/>
    </source>
</evidence>
<keyword evidence="17" id="KW-1185">Reference proteome</keyword>
<evidence type="ECO:0000259" key="15">
    <source>
        <dbReference type="SMART" id="SM01329"/>
    </source>
</evidence>
<comment type="cofactor">
    <cofactor evidence="14">
        <name>Mg(2+)</name>
        <dbReference type="ChEBI" id="CHEBI:18420"/>
    </cofactor>
    <cofactor evidence="14">
        <name>Mn(2+)</name>
        <dbReference type="ChEBI" id="CHEBI:29035"/>
    </cofactor>
    <text evidence="14">Binds 1 Mg(2+) or Mn(2+) ion per subunit.</text>
</comment>
<dbReference type="Gene3D" id="3.40.718.10">
    <property type="entry name" value="Isopropylmalate Dehydrogenase"/>
    <property type="match status" value="1"/>
</dbReference>
<keyword evidence="10 14" id="KW-0520">NAD</keyword>
<dbReference type="PROSITE" id="PS00470">
    <property type="entry name" value="IDH_IMDH"/>
    <property type="match status" value="1"/>
</dbReference>
<dbReference type="SUPFAM" id="SSF53659">
    <property type="entry name" value="Isocitrate/Isopropylmalate dehydrogenase-like"/>
    <property type="match status" value="1"/>
</dbReference>
<evidence type="ECO:0000256" key="3">
    <source>
        <dbReference type="ARBA" id="ARBA00011738"/>
    </source>
</evidence>
<dbReference type="AlphaFoldDB" id="A0A0F4GUM5"/>
<dbReference type="GO" id="GO:0003862">
    <property type="term" value="F:3-isopropylmalate dehydrogenase activity"/>
    <property type="evidence" value="ECO:0007669"/>
    <property type="project" value="UniProtKB-EC"/>
</dbReference>
<dbReference type="GO" id="GO:0006097">
    <property type="term" value="P:glyoxylate cycle"/>
    <property type="evidence" value="ECO:0007669"/>
    <property type="project" value="EnsemblFungi"/>
</dbReference>
<dbReference type="PANTHER" id="PTHR42979:SF1">
    <property type="entry name" value="3-ISOPROPYLMALATE DEHYDROGENASE"/>
    <property type="match status" value="1"/>
</dbReference>
<dbReference type="InterPro" id="IPR019818">
    <property type="entry name" value="IsoCit/isopropylmalate_DH_CS"/>
</dbReference>
<comment type="pathway">
    <text evidence="14">Amino-acid biosynthesis; L-leucine biosynthesis; L-leucine from 3-methyl-2-oxobutanoate: step 3/4.</text>
</comment>
<evidence type="ECO:0000313" key="17">
    <source>
        <dbReference type="Proteomes" id="UP000033647"/>
    </source>
</evidence>
<dbReference type="SMART" id="SM01329">
    <property type="entry name" value="Iso_dh"/>
    <property type="match status" value="1"/>
</dbReference>
<keyword evidence="6" id="KW-0028">Amino-acid biosynthesis</keyword>
<evidence type="ECO:0000256" key="4">
    <source>
        <dbReference type="ARBA" id="ARBA00013101"/>
    </source>
</evidence>
<evidence type="ECO:0000313" key="16">
    <source>
        <dbReference type="EMBL" id="KJY01097.1"/>
    </source>
</evidence>
<protein>
    <recommendedName>
        <fullName evidence="4 14">3-isopropylmalate dehydrogenase</fullName>
        <ecNumber evidence="4 14">1.1.1.85</ecNumber>
    </recommendedName>
</protein>
<dbReference type="Proteomes" id="UP000033647">
    <property type="component" value="Unassembled WGS sequence"/>
</dbReference>
<name>A0A0F4GUM5_9PEZI</name>
<dbReference type="STRING" id="1047168.A0A0F4GUM5"/>
<dbReference type="Pfam" id="PF00180">
    <property type="entry name" value="Iso_dh"/>
    <property type="match status" value="1"/>
</dbReference>
<evidence type="ECO:0000256" key="7">
    <source>
        <dbReference type="ARBA" id="ARBA00022723"/>
    </source>
</evidence>
<keyword evidence="7 14" id="KW-0479">Metal-binding</keyword>
<gene>
    <name evidence="16" type="ORF">TI39_contig303g00028</name>
</gene>
<evidence type="ECO:0000256" key="6">
    <source>
        <dbReference type="ARBA" id="ARBA00022605"/>
    </source>
</evidence>
<dbReference type="OrthoDB" id="419183at2759"/>
<dbReference type="GO" id="GO:0009098">
    <property type="term" value="P:L-leucine biosynthetic process"/>
    <property type="evidence" value="ECO:0007669"/>
    <property type="project" value="UniProtKB-UniPathway"/>
</dbReference>
<dbReference type="InterPro" id="IPR024084">
    <property type="entry name" value="IsoPropMal-DH-like_dom"/>
</dbReference>